<sequence>MLRSFSVKIPTFEVSGASGSCFSSNSPSGFKRFRQHVNPLSMVYRQPVEIPNWMQCFADTSLPIHLDIGCARGKYLMDVAMSQATERNFVGVEIRRNVLQEAEREAEQRGLKNLAFVHANMNIHQIKLLQSLPAPVTSVSIFHPDPWMKKRHIKRRLVTQEFVEEMARQLANGTPIFVQTDVEELFAYMVEIFEMSRLYDFAAHYENPLGIPTDREKFVSKEGGDIFRVKFIVDKPAKEAEKTGTKTPLLAGDWALWQMVDSLYPTGGFAHSLGLEAAMQEGLVTASSLREFVSTSLHQSANFALPFVFSSHQIATSDSECVESVLSLNRRATAVYSNHVARKASFAQGSALVRLALSTYASSCPRIPTLLAIQKEAKLRDHGGVHHAVIFGVVCALLGIDVGSTQRMYLFMTTRDVLSAATRLNLVGPLEAAKVQFDMTPLLEKVFLAKMNREVEDSYSSAPVLDLVQAMHDQLYTRIFNS</sequence>
<evidence type="ECO:0000256" key="6">
    <source>
        <dbReference type="ARBA" id="ARBA00022694"/>
    </source>
</evidence>
<dbReference type="PANTHER" id="PTHR33620">
    <property type="entry name" value="UREASE ACCESSORY PROTEIN F"/>
    <property type="match status" value="1"/>
</dbReference>
<dbReference type="Proteomes" id="UP000282087">
    <property type="component" value="Unassembled WGS sequence"/>
</dbReference>
<dbReference type="InterPro" id="IPR002639">
    <property type="entry name" value="UreF"/>
</dbReference>
<dbReference type="Gene3D" id="3.40.50.150">
    <property type="entry name" value="Vaccinia Virus protein VP39"/>
    <property type="match status" value="1"/>
</dbReference>
<dbReference type="CDD" id="cd02440">
    <property type="entry name" value="AdoMet_MTases"/>
    <property type="match status" value="1"/>
</dbReference>
<dbReference type="HAMAP" id="MF_01057">
    <property type="entry name" value="tRNA_methyltr_TrmB"/>
    <property type="match status" value="1"/>
</dbReference>
<evidence type="ECO:0000256" key="1">
    <source>
        <dbReference type="ARBA" id="ARBA00000142"/>
    </source>
</evidence>
<dbReference type="Pfam" id="PF02390">
    <property type="entry name" value="Methyltransf_4"/>
    <property type="match status" value="1"/>
</dbReference>
<keyword evidence="5" id="KW-0949">S-adenosyl-L-methionine</keyword>
<dbReference type="NCBIfam" id="TIGR00091">
    <property type="entry name" value="tRNA (guanosine(46)-N7)-methyltransferase TrmB"/>
    <property type="match status" value="1"/>
</dbReference>
<keyword evidence="4" id="KW-0808">Transferase</keyword>
<keyword evidence="11" id="KW-1185">Reference proteome</keyword>
<dbReference type="VEuPathDB" id="FungiDB:DD237_006092"/>
<dbReference type="HAMAP" id="MF_01385">
    <property type="entry name" value="UreF"/>
    <property type="match status" value="1"/>
</dbReference>
<dbReference type="InterPro" id="IPR038277">
    <property type="entry name" value="UreF_sf"/>
</dbReference>
<comment type="similarity">
    <text evidence="9">Belongs to the UreF family.</text>
</comment>
<keyword evidence="7" id="KW-0996">Nickel insertion</keyword>
<evidence type="ECO:0000256" key="3">
    <source>
        <dbReference type="ARBA" id="ARBA00022603"/>
    </source>
</evidence>
<protein>
    <recommendedName>
        <fullName evidence="2">tRNA (guanine(46)-N(7))-methyltransferase</fullName>
        <ecNumber evidence="2">2.1.1.33</ecNumber>
    </recommendedName>
</protein>
<name>A0A3M6VUD2_9STRA</name>
<evidence type="ECO:0000256" key="5">
    <source>
        <dbReference type="ARBA" id="ARBA00022691"/>
    </source>
</evidence>
<dbReference type="InterPro" id="IPR003358">
    <property type="entry name" value="tRNA_(Gua-N-7)_MeTrfase_Trmb"/>
</dbReference>
<keyword evidence="8" id="KW-0143">Chaperone</keyword>
<evidence type="ECO:0000256" key="9">
    <source>
        <dbReference type="ARBA" id="ARBA00046339"/>
    </source>
</evidence>
<dbReference type="AlphaFoldDB" id="A0A3M6VUD2"/>
<dbReference type="EC" id="2.1.1.33" evidence="2"/>
<dbReference type="InterPro" id="IPR029063">
    <property type="entry name" value="SAM-dependent_MTases_sf"/>
</dbReference>
<gene>
    <name evidence="10" type="ORF">DD238_001805</name>
</gene>
<keyword evidence="3" id="KW-0489">Methyltransferase</keyword>
<evidence type="ECO:0000256" key="2">
    <source>
        <dbReference type="ARBA" id="ARBA00011977"/>
    </source>
</evidence>
<evidence type="ECO:0000313" key="11">
    <source>
        <dbReference type="Proteomes" id="UP000282087"/>
    </source>
</evidence>
<evidence type="ECO:0000256" key="8">
    <source>
        <dbReference type="ARBA" id="ARBA00023186"/>
    </source>
</evidence>
<evidence type="ECO:0000313" key="10">
    <source>
        <dbReference type="EMBL" id="RMX69902.1"/>
    </source>
</evidence>
<comment type="catalytic activity">
    <reaction evidence="1">
        <text>guanosine(46) in tRNA + S-adenosyl-L-methionine = N(7)-methylguanosine(46) in tRNA + S-adenosyl-L-homocysteine</text>
        <dbReference type="Rhea" id="RHEA:42708"/>
        <dbReference type="Rhea" id="RHEA-COMP:10188"/>
        <dbReference type="Rhea" id="RHEA-COMP:10189"/>
        <dbReference type="ChEBI" id="CHEBI:57856"/>
        <dbReference type="ChEBI" id="CHEBI:59789"/>
        <dbReference type="ChEBI" id="CHEBI:74269"/>
        <dbReference type="ChEBI" id="CHEBI:74480"/>
        <dbReference type="EC" id="2.1.1.33"/>
    </reaction>
</comment>
<comment type="caution">
    <text evidence="10">The sequence shown here is derived from an EMBL/GenBank/DDBJ whole genome shotgun (WGS) entry which is preliminary data.</text>
</comment>
<dbReference type="PANTHER" id="PTHR33620:SF1">
    <property type="entry name" value="UREASE ACCESSORY PROTEIN F"/>
    <property type="match status" value="1"/>
</dbReference>
<keyword evidence="6" id="KW-0819">tRNA processing</keyword>
<accession>A0A3M6VUD2</accession>
<dbReference type="EMBL" id="QLLG01000010">
    <property type="protein sequence ID" value="RMX69902.1"/>
    <property type="molecule type" value="Genomic_DNA"/>
</dbReference>
<organism evidence="10 11">
    <name type="scientific">Peronospora effusa</name>
    <dbReference type="NCBI Taxonomy" id="542832"/>
    <lineage>
        <taxon>Eukaryota</taxon>
        <taxon>Sar</taxon>
        <taxon>Stramenopiles</taxon>
        <taxon>Oomycota</taxon>
        <taxon>Peronosporomycetes</taxon>
        <taxon>Peronosporales</taxon>
        <taxon>Peronosporaceae</taxon>
        <taxon>Peronospora</taxon>
    </lineage>
</organism>
<reference evidence="10 11" key="1">
    <citation type="submission" date="2018-06" db="EMBL/GenBank/DDBJ databases">
        <title>Comparative genomics of downy mildews reveals potential adaptations to biotrophy.</title>
        <authorList>
            <person name="Fletcher K."/>
            <person name="Klosterman S.J."/>
            <person name="Derevnina L."/>
            <person name="Martin F."/>
            <person name="Koike S."/>
            <person name="Reyes Chin-Wo S."/>
            <person name="Mou B."/>
            <person name="Michelmore R."/>
        </authorList>
    </citation>
    <scope>NUCLEOTIDE SEQUENCE [LARGE SCALE GENOMIC DNA]</scope>
    <source>
        <strain evidence="10 11">R14</strain>
    </source>
</reference>
<dbReference type="GO" id="GO:0016151">
    <property type="term" value="F:nickel cation binding"/>
    <property type="evidence" value="ECO:0007669"/>
    <property type="project" value="InterPro"/>
</dbReference>
<dbReference type="SUPFAM" id="SSF53335">
    <property type="entry name" value="S-adenosyl-L-methionine-dependent methyltransferases"/>
    <property type="match status" value="1"/>
</dbReference>
<evidence type="ECO:0000256" key="7">
    <source>
        <dbReference type="ARBA" id="ARBA00022988"/>
    </source>
</evidence>
<dbReference type="STRING" id="542832.A0A3M6VUD2"/>
<evidence type="ECO:0000256" key="4">
    <source>
        <dbReference type="ARBA" id="ARBA00022679"/>
    </source>
</evidence>
<dbReference type="PROSITE" id="PS51625">
    <property type="entry name" value="SAM_MT_TRMB"/>
    <property type="match status" value="1"/>
</dbReference>
<dbReference type="InterPro" id="IPR055361">
    <property type="entry name" value="tRNA_methyltr_TrmB_bact"/>
</dbReference>
<dbReference type="Pfam" id="PF01730">
    <property type="entry name" value="UreF"/>
    <property type="match status" value="1"/>
</dbReference>
<dbReference type="GO" id="GO:0008176">
    <property type="term" value="F:tRNA (guanine(46)-N7)-methyltransferase activity"/>
    <property type="evidence" value="ECO:0007669"/>
    <property type="project" value="UniProtKB-EC"/>
</dbReference>
<dbReference type="Gene3D" id="1.10.4190.10">
    <property type="entry name" value="Urease accessory protein UreF"/>
    <property type="match status" value="1"/>
</dbReference>
<proteinExistence type="inferred from homology"/>